<feature type="region of interest" description="Disordered" evidence="1">
    <location>
        <begin position="261"/>
        <end position="289"/>
    </location>
</feature>
<dbReference type="InParanoid" id="D8LN42"/>
<dbReference type="Proteomes" id="UP000002630">
    <property type="component" value="Linkage Group LG03"/>
</dbReference>
<dbReference type="EMBL" id="FN648630">
    <property type="protein sequence ID" value="CBN74805.1"/>
    <property type="molecule type" value="Genomic_DNA"/>
</dbReference>
<evidence type="ECO:0000313" key="2">
    <source>
        <dbReference type="EMBL" id="CBN74805.1"/>
    </source>
</evidence>
<dbReference type="EMBL" id="FN649728">
    <property type="protein sequence ID" value="CBN74805.1"/>
    <property type="molecule type" value="Genomic_DNA"/>
</dbReference>
<evidence type="ECO:0000256" key="1">
    <source>
        <dbReference type="SAM" id="MobiDB-lite"/>
    </source>
</evidence>
<feature type="compositionally biased region" description="Basic residues" evidence="1">
    <location>
        <begin position="393"/>
        <end position="402"/>
    </location>
</feature>
<name>D8LN42_ECTSI</name>
<dbReference type="STRING" id="2880.D8LN42"/>
<reference evidence="2 3" key="1">
    <citation type="journal article" date="2010" name="Nature">
        <title>The Ectocarpus genome and the independent evolution of multicellularity in brown algae.</title>
        <authorList>
            <person name="Cock J.M."/>
            <person name="Sterck L."/>
            <person name="Rouze P."/>
            <person name="Scornet D."/>
            <person name="Allen A.E."/>
            <person name="Amoutzias G."/>
            <person name="Anthouard V."/>
            <person name="Artiguenave F."/>
            <person name="Aury J.M."/>
            <person name="Badger J.H."/>
            <person name="Beszteri B."/>
            <person name="Billiau K."/>
            <person name="Bonnet E."/>
            <person name="Bothwell J.H."/>
            <person name="Bowler C."/>
            <person name="Boyen C."/>
            <person name="Brownlee C."/>
            <person name="Carrano C.J."/>
            <person name="Charrier B."/>
            <person name="Cho G.Y."/>
            <person name="Coelho S.M."/>
            <person name="Collen J."/>
            <person name="Corre E."/>
            <person name="Da Silva C."/>
            <person name="Delage L."/>
            <person name="Delaroque N."/>
            <person name="Dittami S.M."/>
            <person name="Doulbeau S."/>
            <person name="Elias M."/>
            <person name="Farnham G."/>
            <person name="Gachon C.M."/>
            <person name="Gschloessl B."/>
            <person name="Heesch S."/>
            <person name="Jabbari K."/>
            <person name="Jubin C."/>
            <person name="Kawai H."/>
            <person name="Kimura K."/>
            <person name="Kloareg B."/>
            <person name="Kupper F.C."/>
            <person name="Lang D."/>
            <person name="Le Bail A."/>
            <person name="Leblanc C."/>
            <person name="Lerouge P."/>
            <person name="Lohr M."/>
            <person name="Lopez P.J."/>
            <person name="Martens C."/>
            <person name="Maumus F."/>
            <person name="Michel G."/>
            <person name="Miranda-Saavedra D."/>
            <person name="Morales J."/>
            <person name="Moreau H."/>
            <person name="Motomura T."/>
            <person name="Nagasato C."/>
            <person name="Napoli C.A."/>
            <person name="Nelson D.R."/>
            <person name="Nyvall-Collen P."/>
            <person name="Peters A.F."/>
            <person name="Pommier C."/>
            <person name="Potin P."/>
            <person name="Poulain J."/>
            <person name="Quesneville H."/>
            <person name="Read B."/>
            <person name="Rensing S.A."/>
            <person name="Ritter A."/>
            <person name="Rousvoal S."/>
            <person name="Samanta M."/>
            <person name="Samson G."/>
            <person name="Schroeder D.C."/>
            <person name="Segurens B."/>
            <person name="Strittmatter M."/>
            <person name="Tonon T."/>
            <person name="Tregear J.W."/>
            <person name="Valentin K."/>
            <person name="von Dassow P."/>
            <person name="Yamagishi T."/>
            <person name="Van de Peer Y."/>
            <person name="Wincker P."/>
        </authorList>
    </citation>
    <scope>NUCLEOTIDE SEQUENCE [LARGE SCALE GENOMIC DNA]</scope>
    <source>
        <strain evidence="3">Ec32 / CCAP1310/4</strain>
    </source>
</reference>
<proteinExistence type="predicted"/>
<feature type="region of interest" description="Disordered" evidence="1">
    <location>
        <begin position="316"/>
        <end position="337"/>
    </location>
</feature>
<protein>
    <submittedName>
        <fullName evidence="2">Uncharacterized protein</fullName>
    </submittedName>
</protein>
<organism evidence="2 3">
    <name type="scientific">Ectocarpus siliculosus</name>
    <name type="common">Brown alga</name>
    <name type="synonym">Conferva siliculosa</name>
    <dbReference type="NCBI Taxonomy" id="2880"/>
    <lineage>
        <taxon>Eukaryota</taxon>
        <taxon>Sar</taxon>
        <taxon>Stramenopiles</taxon>
        <taxon>Ochrophyta</taxon>
        <taxon>PX clade</taxon>
        <taxon>Phaeophyceae</taxon>
        <taxon>Ectocarpales</taxon>
        <taxon>Ectocarpaceae</taxon>
        <taxon>Ectocarpus</taxon>
    </lineage>
</organism>
<feature type="region of interest" description="Disordered" evidence="1">
    <location>
        <begin position="192"/>
        <end position="216"/>
    </location>
</feature>
<feature type="compositionally biased region" description="Low complexity" evidence="1">
    <location>
        <begin position="261"/>
        <end position="281"/>
    </location>
</feature>
<keyword evidence="3" id="KW-1185">Reference proteome</keyword>
<dbReference type="eggNOG" id="KOG2102">
    <property type="taxonomic scope" value="Eukaryota"/>
</dbReference>
<dbReference type="AlphaFoldDB" id="D8LN42"/>
<feature type="region of interest" description="Disordered" evidence="1">
    <location>
        <begin position="11"/>
        <end position="45"/>
    </location>
</feature>
<evidence type="ECO:0000313" key="3">
    <source>
        <dbReference type="Proteomes" id="UP000002630"/>
    </source>
</evidence>
<accession>D8LN42</accession>
<sequence length="402" mass="41342">MLDALLGLEIGPTTARDGGEATPGEEDQDDITAHGGGGGDTGEAFSMSARDDVVADSPPFGGAELGRLCTHLNDRNRRAKRLAQRCQEMFLRLFFKDHSQVVQGLVLSLRSNGFIAYVPAFDAKGPVYISDRDGQVQVDPALLGLPAGAGNPPSKAFATLPACRALPGAGVSLVSTPPAGKSNAVSAYYKAGGGGGPGRDGEGGEDEEVLEVRPPRGGGGKVLRLRVLDGVSLRLSCEVLPTQARLPKVRFLLAGVGNHPASHSPAAAPTGTTATTTSARGTRLEHQRSEVGAGRALFGGFVPRRHAPAASLYDFGGKGQGAGSEQGGGETGRDGGFAGVSSLPSIYNQGGGRGLVPAGGGGVLETLDDARVRQYTQEATTRAQRLGAEKRSSRITKSKRQG</sequence>
<feature type="region of interest" description="Disordered" evidence="1">
    <location>
        <begin position="378"/>
        <end position="402"/>
    </location>
</feature>
<gene>
    <name evidence="2" type="ORF">Esi_0043_0042</name>
</gene>